<dbReference type="EMBL" id="JAGHQL010000010">
    <property type="protein sequence ID" value="KAH0545078.1"/>
    <property type="molecule type" value="Genomic_DNA"/>
</dbReference>
<reference evidence="4" key="1">
    <citation type="submission" date="2021-03" db="EMBL/GenBank/DDBJ databases">
        <title>Comparative genomics and phylogenomic investigation of the class Geoglossomycetes provide insights into ecological specialization and systematics.</title>
        <authorList>
            <person name="Melie T."/>
            <person name="Pirro S."/>
            <person name="Miller A.N."/>
            <person name="Quandt A."/>
        </authorList>
    </citation>
    <scope>NUCLEOTIDE SEQUENCE</scope>
    <source>
        <strain evidence="4">GBOQ0MN5Z8</strain>
    </source>
</reference>
<feature type="compositionally biased region" description="Basic and acidic residues" evidence="3">
    <location>
        <begin position="211"/>
        <end position="222"/>
    </location>
</feature>
<sequence length="351" mass="38268">MSFLNQILAQLGGGGHSTSPASAIGTTEAIQQPLRSASISNVPIGANRATNAGQKRKAEEELQRIMAKTPKRNESTKRPSASTDSKAIATPPSDSIPKLRTLSSSTPNPPIPPTSNTGTSIPVKKSQEPPATNTPKAPPKKGSYAEILARANAGQAAAAKIGIIKHKPVEGGLRKKDRLNQRRECKDIPKQLVKNGTRDGKNERLPLPGKGGDREKPAKNKTGESTYKGTARAKPAMPAYKGTARPNNPSPTKLSRRGEPLDRNRSRSTSLNPRPSRYHYASEEDDAEEEDYETDASSDMEANPFELEEEEQLSMRTAKKEDEEALKEEMRLKRQKDEKKKKLAALAAKRR</sequence>
<dbReference type="InterPro" id="IPR013256">
    <property type="entry name" value="Chromatin_SPT2"/>
</dbReference>
<evidence type="ECO:0000313" key="5">
    <source>
        <dbReference type="Proteomes" id="UP000698800"/>
    </source>
</evidence>
<feature type="compositionally biased region" description="Basic and acidic residues" evidence="3">
    <location>
        <begin position="167"/>
        <end position="189"/>
    </location>
</feature>
<evidence type="ECO:0000256" key="3">
    <source>
        <dbReference type="SAM" id="MobiDB-lite"/>
    </source>
</evidence>
<feature type="region of interest" description="Disordered" evidence="3">
    <location>
        <begin position="165"/>
        <end position="351"/>
    </location>
</feature>
<comment type="caution">
    <text evidence="4">The sequence shown here is derived from an EMBL/GenBank/DDBJ whole genome shotgun (WGS) entry which is preliminary data.</text>
</comment>
<evidence type="ECO:0008006" key="6">
    <source>
        <dbReference type="Google" id="ProtNLM"/>
    </source>
</evidence>
<proteinExistence type="inferred from homology"/>
<dbReference type="Proteomes" id="UP000698800">
    <property type="component" value="Unassembled WGS sequence"/>
</dbReference>
<dbReference type="AlphaFoldDB" id="A0A9P8IHP1"/>
<evidence type="ECO:0000256" key="1">
    <source>
        <dbReference type="ARBA" id="ARBA00006461"/>
    </source>
</evidence>
<protein>
    <recommendedName>
        <fullName evidence="6">SPT2 chromatin protein</fullName>
    </recommendedName>
</protein>
<feature type="compositionally biased region" description="Polar residues" evidence="3">
    <location>
        <begin position="17"/>
        <end position="41"/>
    </location>
</feature>
<keyword evidence="2" id="KW-0175">Coiled coil</keyword>
<gene>
    <name evidence="4" type="ORF">FGG08_000849</name>
</gene>
<evidence type="ECO:0000256" key="2">
    <source>
        <dbReference type="ARBA" id="ARBA00023054"/>
    </source>
</evidence>
<feature type="compositionally biased region" description="Basic residues" evidence="3">
    <location>
        <begin position="341"/>
        <end position="351"/>
    </location>
</feature>
<dbReference type="OrthoDB" id="5430658at2759"/>
<feature type="compositionally biased region" description="Basic and acidic residues" evidence="3">
    <location>
        <begin position="256"/>
        <end position="265"/>
    </location>
</feature>
<feature type="compositionally biased region" description="Acidic residues" evidence="3">
    <location>
        <begin position="283"/>
        <end position="298"/>
    </location>
</feature>
<comment type="similarity">
    <text evidence="1">Belongs to the SPT2 family.</text>
</comment>
<organism evidence="4 5">
    <name type="scientific">Glutinoglossum americanum</name>
    <dbReference type="NCBI Taxonomy" id="1670608"/>
    <lineage>
        <taxon>Eukaryota</taxon>
        <taxon>Fungi</taxon>
        <taxon>Dikarya</taxon>
        <taxon>Ascomycota</taxon>
        <taxon>Pezizomycotina</taxon>
        <taxon>Geoglossomycetes</taxon>
        <taxon>Geoglossales</taxon>
        <taxon>Geoglossaceae</taxon>
        <taxon>Glutinoglossum</taxon>
    </lineage>
</organism>
<feature type="region of interest" description="Disordered" evidence="3">
    <location>
        <begin position="1"/>
        <end position="144"/>
    </location>
</feature>
<dbReference type="SMART" id="SM00784">
    <property type="entry name" value="SPT2"/>
    <property type="match status" value="1"/>
</dbReference>
<name>A0A9P8IHP1_9PEZI</name>
<keyword evidence="5" id="KW-1185">Reference proteome</keyword>
<dbReference type="Pfam" id="PF08243">
    <property type="entry name" value="SPT2"/>
    <property type="match status" value="1"/>
</dbReference>
<feature type="compositionally biased region" description="Basic and acidic residues" evidence="3">
    <location>
        <begin position="318"/>
        <end position="340"/>
    </location>
</feature>
<evidence type="ECO:0000313" key="4">
    <source>
        <dbReference type="EMBL" id="KAH0545078.1"/>
    </source>
</evidence>
<accession>A0A9P8IHP1</accession>